<dbReference type="Proteomes" id="UP000020406">
    <property type="component" value="Unassembled WGS sequence"/>
</dbReference>
<dbReference type="EMBL" id="JDSQ01000005">
    <property type="protein sequence ID" value="EWS78667.1"/>
    <property type="molecule type" value="Genomic_DNA"/>
</dbReference>
<accession>Z9JLM8</accession>
<evidence type="ECO:0000313" key="2">
    <source>
        <dbReference type="Proteomes" id="UP000020406"/>
    </source>
</evidence>
<sequence>MTQAYRVFQRMTLCQCSAAMSVHDRCDIDHAV</sequence>
<gene>
    <name evidence="1" type="ORF">AF72_03635</name>
</gene>
<dbReference type="PATRIC" id="fig|1444770.3.peg.892"/>
<comment type="caution">
    <text evidence="1">The sequence shown here is derived from an EMBL/GenBank/DDBJ whole genome shotgun (WGS) entry which is preliminary data.</text>
</comment>
<protein>
    <submittedName>
        <fullName evidence="1">Uncharacterized protein</fullName>
    </submittedName>
</protein>
<evidence type="ECO:0000313" key="1">
    <source>
        <dbReference type="EMBL" id="EWS78667.1"/>
    </source>
</evidence>
<proteinExistence type="predicted"/>
<name>Z9JLM8_9GAMM</name>
<organism evidence="1 2">
    <name type="scientific">Xylella taiwanensis</name>
    <dbReference type="NCBI Taxonomy" id="1444770"/>
    <lineage>
        <taxon>Bacteria</taxon>
        <taxon>Pseudomonadati</taxon>
        <taxon>Pseudomonadota</taxon>
        <taxon>Gammaproteobacteria</taxon>
        <taxon>Lysobacterales</taxon>
        <taxon>Lysobacteraceae</taxon>
        <taxon>Xylella</taxon>
    </lineage>
</organism>
<dbReference type="AlphaFoldDB" id="Z9JLM8"/>
<reference evidence="1 2" key="1">
    <citation type="journal article" date="2014" name="Genome Announc.">
        <title>Draft Genome Sequence of Xylella fastidiosa Pear Leaf Scorch Strain in Taiwan.</title>
        <authorList>
            <person name="Su C.C."/>
            <person name="Deng W.L."/>
            <person name="Jan F.J."/>
            <person name="Chang C.J."/>
            <person name="Huang H."/>
            <person name="Chen J."/>
        </authorList>
    </citation>
    <scope>NUCLEOTIDE SEQUENCE [LARGE SCALE GENOMIC DNA]</scope>
    <source>
        <strain evidence="1 2">PLS229</strain>
    </source>
</reference>